<evidence type="ECO:0000259" key="1">
    <source>
        <dbReference type="Pfam" id="PF08241"/>
    </source>
</evidence>
<dbReference type="GO" id="GO:0008757">
    <property type="term" value="F:S-adenosylmethionine-dependent methyltransferase activity"/>
    <property type="evidence" value="ECO:0007669"/>
    <property type="project" value="InterPro"/>
</dbReference>
<organism evidence="2 3">
    <name type="scientific">Stephania cephalantha</name>
    <dbReference type="NCBI Taxonomy" id="152367"/>
    <lineage>
        <taxon>Eukaryota</taxon>
        <taxon>Viridiplantae</taxon>
        <taxon>Streptophyta</taxon>
        <taxon>Embryophyta</taxon>
        <taxon>Tracheophyta</taxon>
        <taxon>Spermatophyta</taxon>
        <taxon>Magnoliopsida</taxon>
        <taxon>Ranunculales</taxon>
        <taxon>Menispermaceae</taxon>
        <taxon>Menispermoideae</taxon>
        <taxon>Cissampelideae</taxon>
        <taxon>Stephania</taxon>
    </lineage>
</organism>
<dbReference type="Proteomes" id="UP001419268">
    <property type="component" value="Unassembled WGS sequence"/>
</dbReference>
<evidence type="ECO:0000313" key="3">
    <source>
        <dbReference type="Proteomes" id="UP001419268"/>
    </source>
</evidence>
<dbReference type="CDD" id="cd02440">
    <property type="entry name" value="AdoMet_MTases"/>
    <property type="match status" value="1"/>
</dbReference>
<gene>
    <name evidence="2" type="ORF">Scep_016903</name>
</gene>
<dbReference type="PANTHER" id="PTHR45180">
    <property type="entry name" value="OS01G0307686 PROTEIN"/>
    <property type="match status" value="1"/>
</dbReference>
<dbReference type="InterPro" id="IPR029063">
    <property type="entry name" value="SAM-dependent_MTases_sf"/>
</dbReference>
<dbReference type="Gene3D" id="3.40.50.150">
    <property type="entry name" value="Vaccinia Virus protein VP39"/>
    <property type="match status" value="1"/>
</dbReference>
<reference evidence="2 3" key="1">
    <citation type="submission" date="2024-01" db="EMBL/GenBank/DDBJ databases">
        <title>Genome assemblies of Stephania.</title>
        <authorList>
            <person name="Yang L."/>
        </authorList>
    </citation>
    <scope>NUCLEOTIDE SEQUENCE [LARGE SCALE GENOMIC DNA]</scope>
    <source>
        <strain evidence="2">JXDWG</strain>
        <tissue evidence="2">Leaf</tissue>
    </source>
</reference>
<dbReference type="InterPro" id="IPR013216">
    <property type="entry name" value="Methyltransf_11"/>
</dbReference>
<feature type="domain" description="Methyltransferase type 11" evidence="1">
    <location>
        <begin position="39"/>
        <end position="134"/>
    </location>
</feature>
<proteinExistence type="predicted"/>
<keyword evidence="3" id="KW-1185">Reference proteome</keyword>
<dbReference type="EMBL" id="JBBNAG010000007">
    <property type="protein sequence ID" value="KAK9118810.1"/>
    <property type="molecule type" value="Genomic_DNA"/>
</dbReference>
<accession>A0AAP0NV52</accession>
<protein>
    <recommendedName>
        <fullName evidence="1">Methyltransferase type 11 domain-containing protein</fullName>
    </recommendedName>
</protein>
<sequence>MANLFNKQAKLYRQTRPSYPPQLFDFIASKTHNHDLAWDVGTGSGQAAISLAKIYKNVVATDTSEQQLSYAPKLPNIRYQQTPPTMSLSQLHHTVAPRDSVDVITAAQSFHWFDAPEFFNQAKSVLRKPQGVLAVWCYTEPSVNEAVDALYATLYKESKPYWADERKKVDDRYASIDFPFEGVEGISDGSTGPFEFVSEKAMTLEAFFTYIRSWSAYQTARSEGVELLSEEVVNQFERAWRGNGNVEVNCEKIVRYPVHLRIGKVGTNYYEESDYLGHTKSYAHPS</sequence>
<evidence type="ECO:0000313" key="2">
    <source>
        <dbReference type="EMBL" id="KAK9118810.1"/>
    </source>
</evidence>
<dbReference type="SUPFAM" id="SSF53335">
    <property type="entry name" value="S-adenosyl-L-methionine-dependent methyltransferases"/>
    <property type="match status" value="1"/>
</dbReference>
<comment type="caution">
    <text evidence="2">The sequence shown here is derived from an EMBL/GenBank/DDBJ whole genome shotgun (WGS) entry which is preliminary data.</text>
</comment>
<dbReference type="PANTHER" id="PTHR45180:SF1">
    <property type="entry name" value="OS01G0307686 PROTEIN"/>
    <property type="match status" value="1"/>
</dbReference>
<dbReference type="AlphaFoldDB" id="A0AAP0NV52"/>
<name>A0AAP0NV52_9MAGN</name>
<dbReference type="Pfam" id="PF08241">
    <property type="entry name" value="Methyltransf_11"/>
    <property type="match status" value="1"/>
</dbReference>